<keyword evidence="3" id="KW-1185">Reference proteome</keyword>
<dbReference type="EMBL" id="FOHA01000002">
    <property type="protein sequence ID" value="SER64054.1"/>
    <property type="molecule type" value="Genomic_DNA"/>
</dbReference>
<feature type="domain" description="Glutaredoxin" evidence="1">
    <location>
        <begin position="6"/>
        <end position="59"/>
    </location>
</feature>
<organism evidence="2 3">
    <name type="scientific">Isobaculum melis</name>
    <dbReference type="NCBI Taxonomy" id="142588"/>
    <lineage>
        <taxon>Bacteria</taxon>
        <taxon>Bacillati</taxon>
        <taxon>Bacillota</taxon>
        <taxon>Bacilli</taxon>
        <taxon>Lactobacillales</taxon>
        <taxon>Carnobacteriaceae</taxon>
        <taxon>Isobaculum</taxon>
    </lineage>
</organism>
<dbReference type="STRING" id="142588.SAMN04488559_102291"/>
<proteinExistence type="predicted"/>
<dbReference type="RefSeq" id="WP_092650259.1">
    <property type="nucleotide sequence ID" value="NZ_FOHA01000002.1"/>
</dbReference>
<dbReference type="AlphaFoldDB" id="A0A1H9QUB8"/>
<dbReference type="PROSITE" id="PS51354">
    <property type="entry name" value="GLUTAREDOXIN_2"/>
    <property type="match status" value="1"/>
</dbReference>
<dbReference type="Gene3D" id="3.40.30.10">
    <property type="entry name" value="Glutaredoxin"/>
    <property type="match status" value="1"/>
</dbReference>
<accession>A0A1H9QUB8</accession>
<dbReference type="Pfam" id="PF00462">
    <property type="entry name" value="Glutaredoxin"/>
    <property type="match status" value="1"/>
</dbReference>
<dbReference type="OrthoDB" id="9795531at2"/>
<gene>
    <name evidence="2" type="ORF">SAMN04488559_102291</name>
</gene>
<dbReference type="CDD" id="cd02976">
    <property type="entry name" value="NrdH"/>
    <property type="match status" value="1"/>
</dbReference>
<dbReference type="Proteomes" id="UP000198948">
    <property type="component" value="Unassembled WGS sequence"/>
</dbReference>
<dbReference type="SUPFAM" id="SSF52833">
    <property type="entry name" value="Thioredoxin-like"/>
    <property type="match status" value="1"/>
</dbReference>
<reference evidence="2 3" key="1">
    <citation type="submission" date="2016-10" db="EMBL/GenBank/DDBJ databases">
        <authorList>
            <person name="de Groot N.N."/>
        </authorList>
    </citation>
    <scope>NUCLEOTIDE SEQUENCE [LARGE SCALE GENOMIC DNA]</scope>
    <source>
        <strain evidence="2 3">DSM 13760</strain>
    </source>
</reference>
<sequence>MSKINLYSKPNCPQCDMTKFLLKSENIEFVEKNIMDDEAHVTYLKDLGFMSVPVVIADGIEPIAGFQPDRLKELKAISI</sequence>
<evidence type="ECO:0000313" key="3">
    <source>
        <dbReference type="Proteomes" id="UP000198948"/>
    </source>
</evidence>
<dbReference type="InterPro" id="IPR036249">
    <property type="entry name" value="Thioredoxin-like_sf"/>
</dbReference>
<name>A0A1H9QUB8_9LACT</name>
<evidence type="ECO:0000313" key="2">
    <source>
        <dbReference type="EMBL" id="SER64054.1"/>
    </source>
</evidence>
<evidence type="ECO:0000259" key="1">
    <source>
        <dbReference type="Pfam" id="PF00462"/>
    </source>
</evidence>
<dbReference type="InterPro" id="IPR002109">
    <property type="entry name" value="Glutaredoxin"/>
</dbReference>
<protein>
    <submittedName>
        <fullName evidence="2">Ribonucleoside-diphosphate reductase class Ib glutaredoxin subunit</fullName>
    </submittedName>
</protein>